<dbReference type="RefSeq" id="XP_014240735.1">
    <property type="nucleotide sequence ID" value="XM_014385249.2"/>
</dbReference>
<organism evidence="3 4">
    <name type="scientific">Cimex lectularius</name>
    <name type="common">Bed bug</name>
    <name type="synonym">Acanthia lectularia</name>
    <dbReference type="NCBI Taxonomy" id="79782"/>
    <lineage>
        <taxon>Eukaryota</taxon>
        <taxon>Metazoa</taxon>
        <taxon>Ecdysozoa</taxon>
        <taxon>Arthropoda</taxon>
        <taxon>Hexapoda</taxon>
        <taxon>Insecta</taxon>
        <taxon>Pterygota</taxon>
        <taxon>Neoptera</taxon>
        <taxon>Paraneoptera</taxon>
        <taxon>Hemiptera</taxon>
        <taxon>Heteroptera</taxon>
        <taxon>Panheteroptera</taxon>
        <taxon>Cimicomorpha</taxon>
        <taxon>Cimicidae</taxon>
        <taxon>Cimex</taxon>
    </lineage>
</organism>
<dbReference type="Proteomes" id="UP000494040">
    <property type="component" value="Unassembled WGS sequence"/>
</dbReference>
<sequence>MFKLSRLELKTFVGLLSCRRDRPLLSGMSPTALLIIIVSAVYSSALPLVDPGLFVISGVKTCGNGEGYCLLGTDCSLDKDFMEDRTGHCGGLRGAFTPSAHFICCSDSKKGNEVEGNIIHTTNFSKYPPDIEADMTTENIETTTLSMDNIILESETTVIQEGVKCNMTNTCDSTIAFSMEGSQFCMGSYVGAGWVVTSASCAMEIFRLGMKNVGVNFMAEPNILESFVKTIIVHENYRPTAPNLLLPEINNLGLVQLKNATSRCALCLPTRGQGFTGQVCKTFPNENTSDTNCEAEVESLQGTAKEEFLTLPCNGTMQLDYQREKSEKGKPLICEGYLSGVETSAGIGMTIFTQLSLYSDWLRVNMEPKPTQHFRTS</sequence>
<dbReference type="OrthoDB" id="6380398at2759"/>
<dbReference type="PROSITE" id="PS50240">
    <property type="entry name" value="TRYPSIN_DOM"/>
    <property type="match status" value="1"/>
</dbReference>
<dbReference type="InterPro" id="IPR043504">
    <property type="entry name" value="Peptidase_S1_PA_chymotrypsin"/>
</dbReference>
<protein>
    <recommendedName>
        <fullName evidence="2">Peptidase S1 domain-containing protein</fullName>
    </recommendedName>
</protein>
<keyword evidence="1" id="KW-0472">Membrane</keyword>
<dbReference type="SUPFAM" id="SSF50494">
    <property type="entry name" value="Trypsin-like serine proteases"/>
    <property type="match status" value="1"/>
</dbReference>
<dbReference type="InterPro" id="IPR009003">
    <property type="entry name" value="Peptidase_S1_PA"/>
</dbReference>
<feature type="domain" description="Peptidase S1" evidence="2">
    <location>
        <begin position="113"/>
        <end position="367"/>
    </location>
</feature>
<dbReference type="Pfam" id="PF00089">
    <property type="entry name" value="Trypsin"/>
    <property type="match status" value="1"/>
</dbReference>
<keyword evidence="4" id="KW-1185">Reference proteome</keyword>
<dbReference type="EnsemblMetazoa" id="XM_014385249.2">
    <property type="protein sequence ID" value="XP_014240735.1"/>
    <property type="gene ID" value="LOC106661701"/>
</dbReference>
<dbReference type="GeneID" id="106661701"/>
<keyword evidence="1" id="KW-0812">Transmembrane</keyword>
<dbReference type="GO" id="GO:0006508">
    <property type="term" value="P:proteolysis"/>
    <property type="evidence" value="ECO:0007669"/>
    <property type="project" value="InterPro"/>
</dbReference>
<evidence type="ECO:0000313" key="3">
    <source>
        <dbReference type="EnsemblMetazoa" id="XP_014240735.1"/>
    </source>
</evidence>
<proteinExistence type="predicted"/>
<reference evidence="3" key="1">
    <citation type="submission" date="2022-01" db="UniProtKB">
        <authorList>
            <consortium name="EnsemblMetazoa"/>
        </authorList>
    </citation>
    <scope>IDENTIFICATION</scope>
</reference>
<dbReference type="GO" id="GO:0004252">
    <property type="term" value="F:serine-type endopeptidase activity"/>
    <property type="evidence" value="ECO:0007669"/>
    <property type="project" value="InterPro"/>
</dbReference>
<keyword evidence="1" id="KW-1133">Transmembrane helix</keyword>
<accession>A0A8I6RBG5</accession>
<dbReference type="KEGG" id="clec:106661701"/>
<evidence type="ECO:0000313" key="4">
    <source>
        <dbReference type="Proteomes" id="UP000494040"/>
    </source>
</evidence>
<dbReference type="OMA" id="GIRIFRI"/>
<dbReference type="AlphaFoldDB" id="A0A8I6RBG5"/>
<evidence type="ECO:0000256" key="1">
    <source>
        <dbReference type="SAM" id="Phobius"/>
    </source>
</evidence>
<name>A0A8I6RBG5_CIMLE</name>
<dbReference type="InterPro" id="IPR001254">
    <property type="entry name" value="Trypsin_dom"/>
</dbReference>
<feature type="transmembrane region" description="Helical" evidence="1">
    <location>
        <begin position="24"/>
        <end position="42"/>
    </location>
</feature>
<dbReference type="Gene3D" id="2.40.10.10">
    <property type="entry name" value="Trypsin-like serine proteases"/>
    <property type="match status" value="1"/>
</dbReference>
<evidence type="ECO:0000259" key="2">
    <source>
        <dbReference type="PROSITE" id="PS50240"/>
    </source>
</evidence>